<proteinExistence type="predicted"/>
<evidence type="ECO:0000313" key="1">
    <source>
        <dbReference type="EMBL" id="KAL0386381.1"/>
    </source>
</evidence>
<dbReference type="EMBL" id="JACGWN010000185">
    <property type="protein sequence ID" value="KAL0386381.1"/>
    <property type="molecule type" value="Genomic_DNA"/>
</dbReference>
<gene>
    <name evidence="1" type="ORF">Slati_4559600</name>
</gene>
<accession>A0AAW2S3V4</accession>
<protein>
    <submittedName>
        <fullName evidence="1">Uncharacterized protein</fullName>
    </submittedName>
</protein>
<reference evidence="1" key="1">
    <citation type="submission" date="2020-06" db="EMBL/GenBank/DDBJ databases">
        <authorList>
            <person name="Li T."/>
            <person name="Hu X."/>
            <person name="Zhang T."/>
            <person name="Song X."/>
            <person name="Zhang H."/>
            <person name="Dai N."/>
            <person name="Sheng W."/>
            <person name="Hou X."/>
            <person name="Wei L."/>
        </authorList>
    </citation>
    <scope>NUCLEOTIDE SEQUENCE</scope>
    <source>
        <strain evidence="1">KEN1</strain>
        <tissue evidence="1">Leaf</tissue>
    </source>
</reference>
<reference evidence="1" key="2">
    <citation type="journal article" date="2024" name="Plant">
        <title>Genomic evolution and insights into agronomic trait innovations of Sesamum species.</title>
        <authorList>
            <person name="Miao H."/>
            <person name="Wang L."/>
            <person name="Qu L."/>
            <person name="Liu H."/>
            <person name="Sun Y."/>
            <person name="Le M."/>
            <person name="Wang Q."/>
            <person name="Wei S."/>
            <person name="Zheng Y."/>
            <person name="Lin W."/>
            <person name="Duan Y."/>
            <person name="Cao H."/>
            <person name="Xiong S."/>
            <person name="Wang X."/>
            <person name="Wei L."/>
            <person name="Li C."/>
            <person name="Ma Q."/>
            <person name="Ju M."/>
            <person name="Zhao R."/>
            <person name="Li G."/>
            <person name="Mu C."/>
            <person name="Tian Q."/>
            <person name="Mei H."/>
            <person name="Zhang T."/>
            <person name="Gao T."/>
            <person name="Zhang H."/>
        </authorList>
    </citation>
    <scope>NUCLEOTIDE SEQUENCE</scope>
    <source>
        <strain evidence="1">KEN1</strain>
    </source>
</reference>
<feature type="non-terminal residue" evidence="1">
    <location>
        <position position="98"/>
    </location>
</feature>
<dbReference type="AlphaFoldDB" id="A0AAW2S3V4"/>
<comment type="caution">
    <text evidence="1">The sequence shown here is derived from an EMBL/GenBank/DDBJ whole genome shotgun (WGS) entry which is preliminary data.</text>
</comment>
<name>A0AAW2S3V4_9LAMI</name>
<sequence length="98" mass="11644">MIADFANFLAGNITPSHLPYQQRKKFFLDIKYYLWDGPYLYKRFGDGMVRWCVPEEEMQSILVSVMIVKLVDTMGELKQGQRCYNVVFYCPFLFKNTH</sequence>
<organism evidence="1">
    <name type="scientific">Sesamum latifolium</name>
    <dbReference type="NCBI Taxonomy" id="2727402"/>
    <lineage>
        <taxon>Eukaryota</taxon>
        <taxon>Viridiplantae</taxon>
        <taxon>Streptophyta</taxon>
        <taxon>Embryophyta</taxon>
        <taxon>Tracheophyta</taxon>
        <taxon>Spermatophyta</taxon>
        <taxon>Magnoliopsida</taxon>
        <taxon>eudicotyledons</taxon>
        <taxon>Gunneridae</taxon>
        <taxon>Pentapetalae</taxon>
        <taxon>asterids</taxon>
        <taxon>lamiids</taxon>
        <taxon>Lamiales</taxon>
        <taxon>Pedaliaceae</taxon>
        <taxon>Sesamum</taxon>
    </lineage>
</organism>